<keyword evidence="2" id="KW-0732">Signal</keyword>
<dbReference type="PANTHER" id="PTHR46825:SF7">
    <property type="entry name" value="D-ALANYL-D-ALANINE CARBOXYPEPTIDASE"/>
    <property type="match status" value="1"/>
</dbReference>
<gene>
    <name evidence="4" type="ORF">L0P92_31075</name>
</gene>
<organism evidence="4 5">
    <name type="scientific">Streptomyces muensis</name>
    <dbReference type="NCBI Taxonomy" id="1077944"/>
    <lineage>
        <taxon>Bacteria</taxon>
        <taxon>Bacillati</taxon>
        <taxon>Actinomycetota</taxon>
        <taxon>Actinomycetes</taxon>
        <taxon>Kitasatosporales</taxon>
        <taxon>Streptomycetaceae</taxon>
        <taxon>Streptomyces</taxon>
    </lineage>
</organism>
<dbReference type="EMBL" id="JAKEIP010000180">
    <property type="protein sequence ID" value="MCF1597963.1"/>
    <property type="molecule type" value="Genomic_DNA"/>
</dbReference>
<dbReference type="RefSeq" id="WP_234766380.1">
    <property type="nucleotide sequence ID" value="NZ_JAKEIP010000180.1"/>
</dbReference>
<feature type="signal peptide" evidence="2">
    <location>
        <begin position="1"/>
        <end position="28"/>
    </location>
</feature>
<keyword evidence="5" id="KW-1185">Reference proteome</keyword>
<dbReference type="InterPro" id="IPR050491">
    <property type="entry name" value="AmpC-like"/>
</dbReference>
<feature type="domain" description="Beta-lactamase-related" evidence="3">
    <location>
        <begin position="44"/>
        <end position="345"/>
    </location>
</feature>
<evidence type="ECO:0000259" key="3">
    <source>
        <dbReference type="Pfam" id="PF00144"/>
    </source>
</evidence>
<feature type="region of interest" description="Disordered" evidence="1">
    <location>
        <begin position="57"/>
        <end position="83"/>
    </location>
</feature>
<dbReference type="AlphaFoldDB" id="A0A9X1Q571"/>
<dbReference type="SUPFAM" id="SSF56601">
    <property type="entry name" value="beta-lactamase/transpeptidase-like"/>
    <property type="match status" value="1"/>
</dbReference>
<sequence length="410" mass="43575">MTVRTTRTALVAATAVALSVALAAPAPAATPAAGTGGHDATRKAMEAAVDAGVPGVTATAKDPHGTWSATAGVGNLRTGKPRSAEDRYRVGSITKTFVATVLLQLEAEGRLSLDDSVEKWLPGAVRGNGHDGSRITLRQLLNHTSGIFNYTADEDFGRTYFLKDGFFEHRYDTKKPEELVALAMTHEPDFEPGTSWNYSNTNFVIAGMVIEKATGRPYGEEVRRRIIAPLHLTATSVPGTRVTVPGPSSRAYSKLAETATGPTYDVTRLNPSLAYAAGEMISNSTDLGRFYTALLRGKLLPREQLAEMTTTVPVNEAAGYGLGLMKAELSCGVTVWGHGGGIHGSISEAVTTKDGRHSLAFNLNGDWSGDTGAVIEAEFCGQARQTPEKARGFEHARNTWFGPAALRDLG</sequence>
<comment type="caution">
    <text evidence="4">The sequence shown here is derived from an EMBL/GenBank/DDBJ whole genome shotgun (WGS) entry which is preliminary data.</text>
</comment>
<accession>A0A9X1Q571</accession>
<protein>
    <submittedName>
        <fullName evidence="4">Beta-lactamase family protein</fullName>
    </submittedName>
</protein>
<dbReference type="Proteomes" id="UP001139384">
    <property type="component" value="Unassembled WGS sequence"/>
</dbReference>
<evidence type="ECO:0000256" key="2">
    <source>
        <dbReference type="SAM" id="SignalP"/>
    </source>
</evidence>
<feature type="chain" id="PRO_5040876335" evidence="2">
    <location>
        <begin position="29"/>
        <end position="410"/>
    </location>
</feature>
<dbReference type="InterPro" id="IPR012338">
    <property type="entry name" value="Beta-lactam/transpept-like"/>
</dbReference>
<evidence type="ECO:0000313" key="5">
    <source>
        <dbReference type="Proteomes" id="UP001139384"/>
    </source>
</evidence>
<evidence type="ECO:0000256" key="1">
    <source>
        <dbReference type="SAM" id="MobiDB-lite"/>
    </source>
</evidence>
<dbReference type="Gene3D" id="3.40.710.10">
    <property type="entry name" value="DD-peptidase/beta-lactamase superfamily"/>
    <property type="match status" value="1"/>
</dbReference>
<evidence type="ECO:0000313" key="4">
    <source>
        <dbReference type="EMBL" id="MCF1597963.1"/>
    </source>
</evidence>
<dbReference type="Pfam" id="PF00144">
    <property type="entry name" value="Beta-lactamase"/>
    <property type="match status" value="1"/>
</dbReference>
<proteinExistence type="predicted"/>
<name>A0A9X1Q571_STRM4</name>
<reference evidence="4" key="1">
    <citation type="submission" date="2022-01" db="EMBL/GenBank/DDBJ databases">
        <title>Draft Genome Sequences of Seven Type Strains of the Genus Streptomyces.</title>
        <authorList>
            <person name="Aziz S."/>
            <person name="Coretto E."/>
            <person name="Chronakova A."/>
            <person name="Sproer C."/>
            <person name="Huber K."/>
            <person name="Nouioui I."/>
            <person name="Gross H."/>
        </authorList>
    </citation>
    <scope>NUCLEOTIDE SEQUENCE</scope>
    <source>
        <strain evidence="4">DSM 103493</strain>
    </source>
</reference>
<dbReference type="PANTHER" id="PTHR46825">
    <property type="entry name" value="D-ALANYL-D-ALANINE-CARBOXYPEPTIDASE/ENDOPEPTIDASE AMPH"/>
    <property type="match status" value="1"/>
</dbReference>
<dbReference type="InterPro" id="IPR001466">
    <property type="entry name" value="Beta-lactam-related"/>
</dbReference>